<feature type="region of interest" description="Disordered" evidence="1">
    <location>
        <begin position="1"/>
        <end position="37"/>
    </location>
</feature>
<evidence type="ECO:0000313" key="4">
    <source>
        <dbReference type="Proteomes" id="UP000001064"/>
    </source>
</evidence>
<dbReference type="eggNOG" id="ENOG502RSS7">
    <property type="taxonomic scope" value="Eukaryota"/>
</dbReference>
<protein>
    <recommendedName>
        <fullName evidence="2">Nucleolar 27S pre-rRNA processing Urb2/Npa2 C-terminal domain-containing protein</fullName>
    </recommendedName>
</protein>
<dbReference type="RefSeq" id="XP_003290307.1">
    <property type="nucleotide sequence ID" value="XM_003290259.1"/>
</dbReference>
<reference evidence="4" key="1">
    <citation type="journal article" date="2011" name="Genome Biol.">
        <title>Comparative genomics of the social amoebae Dictyostelium discoideum and Dictyostelium purpureum.</title>
        <authorList>
            <consortium name="US DOE Joint Genome Institute (JGI-PGF)"/>
            <person name="Sucgang R."/>
            <person name="Kuo A."/>
            <person name="Tian X."/>
            <person name="Salerno W."/>
            <person name="Parikh A."/>
            <person name="Feasley C.L."/>
            <person name="Dalin E."/>
            <person name="Tu H."/>
            <person name="Huang E."/>
            <person name="Barry K."/>
            <person name="Lindquist E."/>
            <person name="Shapiro H."/>
            <person name="Bruce D."/>
            <person name="Schmutz J."/>
            <person name="Salamov A."/>
            <person name="Fey P."/>
            <person name="Gaudet P."/>
            <person name="Anjard C."/>
            <person name="Babu M.M."/>
            <person name="Basu S."/>
            <person name="Bushmanova Y."/>
            <person name="van der Wel H."/>
            <person name="Katoh-Kurasawa M."/>
            <person name="Dinh C."/>
            <person name="Coutinho P.M."/>
            <person name="Saito T."/>
            <person name="Elias M."/>
            <person name="Schaap P."/>
            <person name="Kay R.R."/>
            <person name="Henrissat B."/>
            <person name="Eichinger L."/>
            <person name="Rivero F."/>
            <person name="Putnam N.H."/>
            <person name="West C.M."/>
            <person name="Loomis W.F."/>
            <person name="Chisholm R.L."/>
            <person name="Shaulsky G."/>
            <person name="Strassmann J.E."/>
            <person name="Queller D.C."/>
            <person name="Kuspa A."/>
            <person name="Grigoriev I.V."/>
        </authorList>
    </citation>
    <scope>NUCLEOTIDE SEQUENCE [LARGE SCALE GENOMIC DNA]</scope>
    <source>
        <strain evidence="4">QSDP1</strain>
    </source>
</reference>
<dbReference type="FunCoup" id="F0ZSB5">
    <property type="interactions" value="518"/>
</dbReference>
<dbReference type="OrthoDB" id="160374at2759"/>
<sequence>MKTSKNNISNNSSSKKRKEITEQQNNENKKVKIINNEPVTSKQNTEFTINNKDINDLLSVLNTSSNNINGNSSNTSVNVSTWDGVSPIENLTVGELISSLNGRQHQLRIIVAEYMNSLNRLIGFTEKTPYLLNWVLDNLSKSFINWKQPEKADQLVQKGLEPLCFEERYWELLKTLVNKQIILQEQKKDQQEHEKKQDEQNNTEVSNSSTSTAASSVKLSNDYLQFIFEIILNSIRNIDPKLNSCINDGTELATTSATSKKKKNINIAYQVTTSPPPPIKLLESSKTIIKQFIKIYSSDELMKEIPVFLENSIPLFIKYIRGLEMKDKQEQNQTIESILDLFNTLFQYLLVQIKLGIHYKLIFSTVLSSLLPHILTLENTLFNIQSLFPFKTVIRELSEAILEFIKWSLYHPESHWDSYPYFLFSDWLKKINKEDKKDTVSKDSKSKTKSKEEKQPSKKEEKEKEKESDTMFQPQLILERLSQLINNEVSGNNSKIICYKSNENISLIVLNSLDKFLNSFIESYNSYGYRHFKDINQWYEGNHKDEKFIEFAYFRRLFNLFTPNLLSNNPVYYESASKLLDQISILNIFHISNRYQVDYLSNSIAKPYYSFLSNKSTLSKGKKQPEEQPNEVLIGGVYKCLTSLVKVSNTIISSKLKDVILPNIWSSPETAKEEPRSELLISIFDSYFEIRQIDTLLTLLFQSLINSQIRTFNKKSLSNKFIAHLKKLFANLPFGQVPIIWNLFLEEWKSYYVTQLNEFDPEFADPTFSNRLENFIKLWSTFLDSISISSFVYKMILQLLPNTYQSIVDPILNEISKKNNPDGVKGENLLLLLNLYSSFLQVHSFIHRQTIVDKSSKLNGENDYGYHPQQFYYYKLCEEELEFSKVIEFISNQYLGSEDFTTRAIVSKILIQRVQQLHSILSSVSITHYKRKSSLSQSSPNSMFQSSDGKIKSISSLDSDQFTPKDIESELFEIIYYLLNSFIKLVSNNDLLFTTYNQEGESNTNLSLAIIQSKLLINNISTWCEYSTVENIQNILKFIISPPQVIKTIDTPQSSTNNNISVYSLFQNLLSNPLFFELKIFQHNFPIVLCQMERDIITKELIKSNKLFEKVTEIFNDVQDRLVNSTLLTPSNTSYAEIITEIQDCFSKKISVKDFNISDPNKWERLTWLVSMAPSFHPLYIPIELIGPLVLSSIAINHISVILLKQPDGTISNNNNSLDYIYRLILSSRRFIKFCFEKDQSRLVQIIPMNIWIDLIFSSRMFEPVDIKYPILFTSLEIQNHYDNELWKHSPMELIKLTDKIMNRKTPIMESPTQNSNKNITNSDISTIKPYLIAGILKSISQSTANSGVSSKQSADFLPPDLQSIIKNVEPDINSFFEKMFKSCVDNPTPQVIVPFLTQYQAEFSLLVYHLWYQLQFNQTDSESLSKLLITVSLAGVFISSLDQETIHQHSLIIQNAIISLLDLFSRWHSKLLSTGSRDKQLVISAESLVMDSIHVLSLLIKMLSFYPEDSKLHKSIATVIIQFFQLDNHLGNLLNSIIILMKSDIEKIQYHSFNLLNYFIVSIIGTKRINLLKNPIKVITPIVNIINQANSEPLIVLGLNLLSKIMSINTIDLNGDSIPLILSSMSNFSSPFIYSIPTKPIHSFHTEPISNYPMTLFVKEDGANNFNKGLKPNIITVSILNSVYRLLYIILKYRNNELSKYISSFVSCLRFLLYSISNESNKSLINNDKSVKKVGRLLEVFSANKNHELYFQYLVIDYIQLVRYSTTAINTTTATTSSNLGNSIINSLSNKKQFVGPNYHLSVEMRNLLLPGIFSLIEKSDSNSKNELFQSLEDTGRGIFQNIISQYQSYKYTGK</sequence>
<organism evidence="3 4">
    <name type="scientific">Dictyostelium purpureum</name>
    <name type="common">Slime mold</name>
    <dbReference type="NCBI Taxonomy" id="5786"/>
    <lineage>
        <taxon>Eukaryota</taxon>
        <taxon>Amoebozoa</taxon>
        <taxon>Evosea</taxon>
        <taxon>Eumycetozoa</taxon>
        <taxon>Dictyostelia</taxon>
        <taxon>Dictyosteliales</taxon>
        <taxon>Dictyosteliaceae</taxon>
        <taxon>Dictyostelium</taxon>
    </lineage>
</organism>
<dbReference type="Proteomes" id="UP000001064">
    <property type="component" value="Unassembled WGS sequence"/>
</dbReference>
<dbReference type="InterPro" id="IPR052609">
    <property type="entry name" value="Ribosome_Biogenesis_Reg"/>
</dbReference>
<dbReference type="GeneID" id="10504674"/>
<evidence type="ECO:0000256" key="1">
    <source>
        <dbReference type="SAM" id="MobiDB-lite"/>
    </source>
</evidence>
<dbReference type="KEGG" id="dpp:DICPUDRAFT_81047"/>
<dbReference type="OMA" id="IEFAYFR"/>
<proteinExistence type="predicted"/>
<dbReference type="GO" id="GO:0042254">
    <property type="term" value="P:ribosome biogenesis"/>
    <property type="evidence" value="ECO:0000318"/>
    <property type="project" value="GO_Central"/>
</dbReference>
<gene>
    <name evidence="3" type="ORF">DICPUDRAFT_81047</name>
</gene>
<evidence type="ECO:0000313" key="3">
    <source>
        <dbReference type="EMBL" id="EGC33151.1"/>
    </source>
</evidence>
<keyword evidence="4" id="KW-1185">Reference proteome</keyword>
<feature type="region of interest" description="Disordered" evidence="1">
    <location>
        <begin position="188"/>
        <end position="211"/>
    </location>
</feature>
<evidence type="ECO:0000259" key="2">
    <source>
        <dbReference type="Pfam" id="PF10441"/>
    </source>
</evidence>
<feature type="region of interest" description="Disordered" evidence="1">
    <location>
        <begin position="439"/>
        <end position="471"/>
    </location>
</feature>
<dbReference type="Pfam" id="PF10441">
    <property type="entry name" value="Urb2"/>
    <property type="match status" value="1"/>
</dbReference>
<feature type="compositionally biased region" description="Low complexity" evidence="1">
    <location>
        <begin position="1"/>
        <end position="13"/>
    </location>
</feature>
<accession>F0ZSB5</accession>
<feature type="domain" description="Nucleolar 27S pre-rRNA processing Urb2/Npa2 C-terminal" evidence="2">
    <location>
        <begin position="1601"/>
        <end position="1856"/>
    </location>
</feature>
<dbReference type="GO" id="GO:0005730">
    <property type="term" value="C:nucleolus"/>
    <property type="evidence" value="ECO:0000318"/>
    <property type="project" value="GO_Central"/>
</dbReference>
<dbReference type="PANTHER" id="PTHR15682:SF2">
    <property type="entry name" value="UNHEALTHY RIBOSOME BIOGENESIS PROTEIN 2 HOMOLOG"/>
    <property type="match status" value="1"/>
</dbReference>
<dbReference type="PANTHER" id="PTHR15682">
    <property type="entry name" value="UNHEALTHY RIBOSOME BIOGENESIS PROTEIN 2 HOMOLOG"/>
    <property type="match status" value="1"/>
</dbReference>
<dbReference type="InParanoid" id="F0ZSB5"/>
<feature type="compositionally biased region" description="Low complexity" evidence="1">
    <location>
        <begin position="200"/>
        <end position="211"/>
    </location>
</feature>
<dbReference type="VEuPathDB" id="AmoebaDB:DICPUDRAFT_81047"/>
<feature type="compositionally biased region" description="Basic and acidic residues" evidence="1">
    <location>
        <begin position="188"/>
        <end position="199"/>
    </location>
</feature>
<dbReference type="EMBL" id="GL871155">
    <property type="protein sequence ID" value="EGC33151.1"/>
    <property type="molecule type" value="Genomic_DNA"/>
</dbReference>
<name>F0ZSB5_DICPU</name>
<dbReference type="InterPro" id="IPR018849">
    <property type="entry name" value="Urb2/Npa2_C"/>
</dbReference>
<feature type="compositionally biased region" description="Basic and acidic residues" evidence="1">
    <location>
        <begin position="439"/>
        <end position="469"/>
    </location>
</feature>